<proteinExistence type="predicted"/>
<reference evidence="1 2" key="1">
    <citation type="submission" date="2016-06" db="EMBL/GenBank/DDBJ databases">
        <authorList>
            <person name="Kjaerup R.B."/>
            <person name="Dalgaard T.S."/>
            <person name="Juul-Madsen H.R."/>
        </authorList>
    </citation>
    <scope>NUCLEOTIDE SEQUENCE [LARGE SCALE GENOMIC DNA]</scope>
    <source>
        <strain evidence="1 2">Pb300</strain>
    </source>
</reference>
<dbReference type="EMBL" id="LZYO01000035">
    <property type="protein sequence ID" value="ODH41155.1"/>
    <property type="molecule type" value="Genomic_DNA"/>
</dbReference>
<name>A0A1D2JLH2_PARBR</name>
<dbReference type="OrthoDB" id="194289at2759"/>
<accession>A0A1D2JLH2</accession>
<dbReference type="InterPro" id="IPR021836">
    <property type="entry name" value="DUF3429"/>
</dbReference>
<dbReference type="OMA" id="FLSWEMN"/>
<dbReference type="PANTHER" id="PTHR15887">
    <property type="entry name" value="TRANSMEMBRANE PROTEIN 69"/>
    <property type="match status" value="1"/>
</dbReference>
<dbReference type="PANTHER" id="PTHR15887:SF1">
    <property type="entry name" value="TRANSMEMBRANE PROTEIN 69"/>
    <property type="match status" value="1"/>
</dbReference>
<dbReference type="Pfam" id="PF11911">
    <property type="entry name" value="DUF3429"/>
    <property type="match status" value="1"/>
</dbReference>
<sequence>MLYRTAAARSILRAASNSNVSMTRSAFSSTIFKAPLTSSVRQPPFPRSTSLALATRKPTATALLRYASTAAVKTSDAVPKAVEEEDIDMMAGVRNDIKVIQDTFSLQDVPKEALFLGMAGVLPYVATSLGASFLSWEMNNAIATGTGHYISGATSEMLMGIIEPVQIGYGAVILSFLGAIHWGLEWAGYGGHVGYKRYAFGVVAPAVAWPTLFMPVEYALISQFFAFTFLYYNDARAAVKGWTPSWYHMYRFVLTFVVGASIVMSLVAREKLYMHYESRSDLVEKWKHLEQRLKETKAVKEAGSSEE</sequence>
<evidence type="ECO:0000313" key="2">
    <source>
        <dbReference type="Proteomes" id="UP000242814"/>
    </source>
</evidence>
<dbReference type="Proteomes" id="UP000242814">
    <property type="component" value="Unassembled WGS sequence"/>
</dbReference>
<organism evidence="1 2">
    <name type="scientific">Paracoccidioides brasiliensis</name>
    <dbReference type="NCBI Taxonomy" id="121759"/>
    <lineage>
        <taxon>Eukaryota</taxon>
        <taxon>Fungi</taxon>
        <taxon>Dikarya</taxon>
        <taxon>Ascomycota</taxon>
        <taxon>Pezizomycotina</taxon>
        <taxon>Eurotiomycetes</taxon>
        <taxon>Eurotiomycetidae</taxon>
        <taxon>Onygenales</taxon>
        <taxon>Ajellomycetaceae</taxon>
        <taxon>Paracoccidioides</taxon>
    </lineage>
</organism>
<dbReference type="VEuPathDB" id="FungiDB:PADG_01752"/>
<dbReference type="AlphaFoldDB" id="A0A1D2JLH2"/>
<gene>
    <name evidence="1" type="ORF">ACO22_01455</name>
</gene>
<comment type="caution">
    <text evidence="1">The sequence shown here is derived from an EMBL/GenBank/DDBJ whole genome shotgun (WGS) entry which is preliminary data.</text>
</comment>
<protein>
    <submittedName>
        <fullName evidence="1">Uncharacterized protein</fullName>
    </submittedName>
</protein>
<dbReference type="VEuPathDB" id="FungiDB:PABG_03201"/>
<evidence type="ECO:0000313" key="1">
    <source>
        <dbReference type="EMBL" id="ODH41155.1"/>
    </source>
</evidence>